<gene>
    <name evidence="3" type="ORF">E6C27_scaffold2741G00290</name>
</gene>
<dbReference type="EMBL" id="SSTE01014821">
    <property type="protein sequence ID" value="KAA0044270.1"/>
    <property type="molecule type" value="Genomic_DNA"/>
</dbReference>
<feature type="transmembrane region" description="Helical" evidence="2">
    <location>
        <begin position="12"/>
        <end position="31"/>
    </location>
</feature>
<protein>
    <submittedName>
        <fullName evidence="3">CACTA en-spm transposon protein</fullName>
    </submittedName>
</protein>
<evidence type="ECO:0000313" key="4">
    <source>
        <dbReference type="Proteomes" id="UP000321393"/>
    </source>
</evidence>
<comment type="caution">
    <text evidence="3">The sequence shown here is derived from an EMBL/GenBank/DDBJ whole genome shotgun (WGS) entry which is preliminary data.</text>
</comment>
<evidence type="ECO:0000256" key="1">
    <source>
        <dbReference type="SAM" id="MobiDB-lite"/>
    </source>
</evidence>
<dbReference type="Proteomes" id="UP000321393">
    <property type="component" value="Unassembled WGS sequence"/>
</dbReference>
<evidence type="ECO:0000313" key="3">
    <source>
        <dbReference type="EMBL" id="KAA0044270.1"/>
    </source>
</evidence>
<name>A0A5A7TM28_CUCMM</name>
<dbReference type="AlphaFoldDB" id="A0A5A7TM28"/>
<proteinExistence type="predicted"/>
<keyword evidence="2" id="KW-1133">Transmembrane helix</keyword>
<feature type="region of interest" description="Disordered" evidence="1">
    <location>
        <begin position="461"/>
        <end position="480"/>
    </location>
</feature>
<accession>A0A5A7TM28</accession>
<dbReference type="PROSITE" id="PS51257">
    <property type="entry name" value="PROKAR_LIPOPROTEIN"/>
    <property type="match status" value="1"/>
</dbReference>
<feature type="transmembrane region" description="Helical" evidence="2">
    <location>
        <begin position="43"/>
        <end position="63"/>
    </location>
</feature>
<organism evidence="3 4">
    <name type="scientific">Cucumis melo var. makuwa</name>
    <name type="common">Oriental melon</name>
    <dbReference type="NCBI Taxonomy" id="1194695"/>
    <lineage>
        <taxon>Eukaryota</taxon>
        <taxon>Viridiplantae</taxon>
        <taxon>Streptophyta</taxon>
        <taxon>Embryophyta</taxon>
        <taxon>Tracheophyta</taxon>
        <taxon>Spermatophyta</taxon>
        <taxon>Magnoliopsida</taxon>
        <taxon>eudicotyledons</taxon>
        <taxon>Gunneridae</taxon>
        <taxon>Pentapetalae</taxon>
        <taxon>rosids</taxon>
        <taxon>fabids</taxon>
        <taxon>Cucurbitales</taxon>
        <taxon>Cucurbitaceae</taxon>
        <taxon>Benincaseae</taxon>
        <taxon>Cucumis</taxon>
    </lineage>
</organism>
<sequence>MSAIEEKGCPTVVVVVVLAAMSLLLSFSCHLPPHIPRFKEVVVGWLVSYGSLYSLKLVLVNILRDCIFRGGVERHLLIIGISPYYTEWVYHGESLSFRGTENFEEGTINNPFDEGTSSRQFSEEDDIFGMLNDLQAPIEQEEETEERRLEDEILKNIGKSLSAIEWMNTSRMALCAGLMLIPQLSKDRLCIMSLTTSSTMWMNTCHMQVEQAAMMNYSDEPRTMSSFARTNFLKTDAMFLEFVDNLSNHTGGSSSVGDNSAGSSSQPSATLTLRRCVQSRHLELECYVATNEWILMTIAPSAEKHIFPHVIHFSQAIGVCVRKIFPIRCLKSADVGREYIEVVKCDLQWFFVLDFNNQATNRFIEHQVLSTFKEFGDDYHRQFKKYSDLKEARTNPPHLFVGRDEDWHFLCDHYMSRPFQHQMLEHQSQPTSEGSQPLSGKEICETMLGRRLSYSKGLGWGPKSKACKTTSASNSTTSCL</sequence>
<keyword evidence="2" id="KW-0472">Membrane</keyword>
<evidence type="ECO:0000256" key="2">
    <source>
        <dbReference type="SAM" id="Phobius"/>
    </source>
</evidence>
<keyword evidence="2" id="KW-0812">Transmembrane</keyword>
<reference evidence="3 4" key="1">
    <citation type="submission" date="2019-08" db="EMBL/GenBank/DDBJ databases">
        <title>Draft genome sequences of two oriental melons (Cucumis melo L. var makuwa).</title>
        <authorList>
            <person name="Kwon S.-Y."/>
        </authorList>
    </citation>
    <scope>NUCLEOTIDE SEQUENCE [LARGE SCALE GENOMIC DNA]</scope>
    <source>
        <strain evidence="4">cv. SW 3</strain>
        <tissue evidence="3">Leaf</tissue>
    </source>
</reference>
<feature type="compositionally biased region" description="Polar residues" evidence="1">
    <location>
        <begin position="467"/>
        <end position="480"/>
    </location>
</feature>